<dbReference type="GO" id="GO:0009252">
    <property type="term" value="P:peptidoglycan biosynthetic process"/>
    <property type="evidence" value="ECO:0007669"/>
    <property type="project" value="UniProtKB-UniRule"/>
</dbReference>
<evidence type="ECO:0000256" key="6">
    <source>
        <dbReference type="ARBA" id="ARBA00022960"/>
    </source>
</evidence>
<keyword evidence="6 12" id="KW-0133">Cell shape</keyword>
<evidence type="ECO:0000256" key="7">
    <source>
        <dbReference type="ARBA" id="ARBA00022984"/>
    </source>
</evidence>
<keyword evidence="8 12" id="KW-0131">Cell cycle</keyword>
<evidence type="ECO:0000256" key="11">
    <source>
        <dbReference type="ARBA" id="ARBA00047527"/>
    </source>
</evidence>
<dbReference type="PANTHER" id="PTHR43783">
    <property type="entry name" value="UDP-N-ACETYLGLUCOSAMINE 1-CARBOXYVINYLTRANSFERASE"/>
    <property type="match status" value="1"/>
</dbReference>
<dbReference type="GO" id="GO:0019277">
    <property type="term" value="P:UDP-N-acetylgalactosamine biosynthetic process"/>
    <property type="evidence" value="ECO:0007669"/>
    <property type="project" value="InterPro"/>
</dbReference>
<proteinExistence type="inferred from homology"/>
<feature type="modified residue" description="2-(S-cysteinyl)pyruvic acid O-phosphothioketal" evidence="12">
    <location>
        <position position="118"/>
    </location>
</feature>
<dbReference type="AlphaFoldDB" id="A0A2H0YNI4"/>
<dbReference type="InterPro" id="IPR050068">
    <property type="entry name" value="MurA_subfamily"/>
</dbReference>
<comment type="pathway">
    <text evidence="2 12">Cell wall biogenesis; peptidoglycan biosynthesis.</text>
</comment>
<dbReference type="GO" id="GO:0005737">
    <property type="term" value="C:cytoplasm"/>
    <property type="evidence" value="ECO:0007669"/>
    <property type="project" value="UniProtKB-SubCell"/>
</dbReference>
<sequence>MAEKFIIYGGRPLKGEVEIRGAKNAAFPILASTLLTKEPCIIDNLPLIEDVFKMLKILEKMGAEVCWEGKRKIKINCSKIKPWQIPFDLVGCFRGSILLLGPLLARFGKLKIPPPGGCLIGARPIDTHLDAFSQLGFKLLIKDNFYYFRQGKRKKGPGEVILDEFSVTATENVLLFSALSSEKTILRIADQDYQVQELIRVLGKMGVKIKGSGVHSLEIMGTDNPKGFQHTIISDPIETGTFIVASLATQGEVLIKKAELSFLTLFLKKLKDFGAKFRILDQQTIKVLPSKNLKIDKIQSLPYPGIHSDLQPELGVLATQTEGATLIHDPLFEGRLKYLEELNKMGADIIFCDPHRAIVYGPTQLQGIEIPSPDLRAGAALIIAGLIAKGKTVIKNIYQIDRGYEKIEERLQRLGADIKRVKN</sequence>
<dbReference type="InterPro" id="IPR013792">
    <property type="entry name" value="RNA3'P_cycl/enolpyr_Trfase_a/b"/>
</dbReference>
<evidence type="ECO:0000256" key="2">
    <source>
        <dbReference type="ARBA" id="ARBA00004752"/>
    </source>
</evidence>
<keyword evidence="4 12" id="KW-0132">Cell division</keyword>
<dbReference type="HAMAP" id="MF_00111">
    <property type="entry name" value="MurA"/>
    <property type="match status" value="1"/>
</dbReference>
<evidence type="ECO:0000256" key="10">
    <source>
        <dbReference type="ARBA" id="ARBA00038367"/>
    </source>
</evidence>
<dbReference type="SUPFAM" id="SSF55205">
    <property type="entry name" value="EPT/RTPC-like"/>
    <property type="match status" value="1"/>
</dbReference>
<dbReference type="GO" id="GO:0071555">
    <property type="term" value="P:cell wall organization"/>
    <property type="evidence" value="ECO:0007669"/>
    <property type="project" value="UniProtKB-KW"/>
</dbReference>
<dbReference type="CDD" id="cd01555">
    <property type="entry name" value="UdpNAET"/>
    <property type="match status" value="1"/>
</dbReference>
<evidence type="ECO:0000256" key="3">
    <source>
        <dbReference type="ARBA" id="ARBA00022490"/>
    </source>
</evidence>
<dbReference type="Pfam" id="PF00275">
    <property type="entry name" value="EPSP_synthase"/>
    <property type="match status" value="1"/>
</dbReference>
<evidence type="ECO:0000256" key="4">
    <source>
        <dbReference type="ARBA" id="ARBA00022618"/>
    </source>
</evidence>
<keyword evidence="5 12" id="KW-0808">Transferase</keyword>
<dbReference type="GO" id="GO:0008760">
    <property type="term" value="F:UDP-N-acetylglucosamine 1-carboxyvinyltransferase activity"/>
    <property type="evidence" value="ECO:0007669"/>
    <property type="project" value="UniProtKB-UniRule"/>
</dbReference>
<evidence type="ECO:0000256" key="1">
    <source>
        <dbReference type="ARBA" id="ARBA00004496"/>
    </source>
</evidence>
<feature type="binding site" evidence="12">
    <location>
        <begin position="23"/>
        <end position="24"/>
    </location>
    <ligand>
        <name>phosphoenolpyruvate</name>
        <dbReference type="ChEBI" id="CHEBI:58702"/>
    </ligand>
</feature>
<feature type="binding site" evidence="12">
    <location>
        <position position="331"/>
    </location>
    <ligand>
        <name>UDP-N-acetyl-alpha-D-glucosamine</name>
        <dbReference type="ChEBI" id="CHEBI:57705"/>
    </ligand>
</feature>
<dbReference type="PANTHER" id="PTHR43783:SF1">
    <property type="entry name" value="UDP-N-ACETYLGLUCOSAMINE 1-CARBOXYVINYLTRANSFERASE"/>
    <property type="match status" value="1"/>
</dbReference>
<comment type="function">
    <text evidence="12">Cell wall formation. Adds enolpyruvyl to UDP-N-acetylglucosamine.</text>
</comment>
<dbReference type="GO" id="GO:0051301">
    <property type="term" value="P:cell division"/>
    <property type="evidence" value="ECO:0007669"/>
    <property type="project" value="UniProtKB-KW"/>
</dbReference>
<dbReference type="NCBIfam" id="TIGR01072">
    <property type="entry name" value="murA"/>
    <property type="match status" value="1"/>
</dbReference>
<dbReference type="InterPro" id="IPR036968">
    <property type="entry name" value="Enolpyruvate_Tfrase_sf"/>
</dbReference>
<evidence type="ECO:0000256" key="9">
    <source>
        <dbReference type="ARBA" id="ARBA00023316"/>
    </source>
</evidence>
<dbReference type="EMBL" id="PEYC01000035">
    <property type="protein sequence ID" value="PIS40051.1"/>
    <property type="molecule type" value="Genomic_DNA"/>
</dbReference>
<keyword evidence="7 12" id="KW-0573">Peptidoglycan synthesis</keyword>
<evidence type="ECO:0000256" key="8">
    <source>
        <dbReference type="ARBA" id="ARBA00023306"/>
    </source>
</evidence>
<comment type="caution">
    <text evidence="12">Lacks conserved residue(s) required for the propagation of feature annotation.</text>
</comment>
<keyword evidence="9 12" id="KW-0961">Cell wall biogenesis/degradation</keyword>
<evidence type="ECO:0000313" key="15">
    <source>
        <dbReference type="Proteomes" id="UP000231472"/>
    </source>
</evidence>
<dbReference type="GO" id="GO:0008360">
    <property type="term" value="P:regulation of cell shape"/>
    <property type="evidence" value="ECO:0007669"/>
    <property type="project" value="UniProtKB-KW"/>
</dbReference>
<keyword evidence="12" id="KW-0670">Pyruvate</keyword>
<feature type="domain" description="Enolpyruvate transferase" evidence="13">
    <location>
        <begin position="9"/>
        <end position="411"/>
    </location>
</feature>
<reference evidence="15" key="1">
    <citation type="submission" date="2017-09" db="EMBL/GenBank/DDBJ databases">
        <title>Depth-based differentiation of microbial function through sediment-hosted aquifers and enrichment of novel symbionts in the deep terrestrial subsurface.</title>
        <authorList>
            <person name="Probst A.J."/>
            <person name="Ladd B."/>
            <person name="Jarett J.K."/>
            <person name="Geller-Mcgrath D.E."/>
            <person name="Sieber C.M.K."/>
            <person name="Emerson J.B."/>
            <person name="Anantharaman K."/>
            <person name="Thomas B.C."/>
            <person name="Malmstrom R."/>
            <person name="Stieglmeier M."/>
            <person name="Klingl A."/>
            <person name="Woyke T."/>
            <person name="Ryan C.M."/>
            <person name="Banfield J.F."/>
        </authorList>
    </citation>
    <scope>NUCLEOTIDE SEQUENCE [LARGE SCALE GENOMIC DNA]</scope>
</reference>
<comment type="caution">
    <text evidence="14">The sequence shown here is derived from an EMBL/GenBank/DDBJ whole genome shotgun (WGS) entry which is preliminary data.</text>
</comment>
<organism evidence="14 15">
    <name type="scientific">Candidatus Nealsonbacteria bacterium CG08_land_8_20_14_0_20_36_22</name>
    <dbReference type="NCBI Taxonomy" id="1974704"/>
    <lineage>
        <taxon>Bacteria</taxon>
        <taxon>Candidatus Nealsoniibacteriota</taxon>
    </lineage>
</organism>
<name>A0A2H0YNI4_9BACT</name>
<gene>
    <name evidence="12 14" type="primary">murA</name>
    <name evidence="14" type="ORF">COT32_01855</name>
</gene>
<protein>
    <recommendedName>
        <fullName evidence="12">UDP-N-acetylglucosamine 1-carboxyvinyltransferase</fullName>
        <ecNumber evidence="12">2.5.1.7</ecNumber>
    </recommendedName>
    <alternativeName>
        <fullName evidence="12">Enoylpyruvate transferase</fullName>
    </alternativeName>
    <alternativeName>
        <fullName evidence="12">UDP-N-acetylglucosamine enolpyruvyl transferase</fullName>
        <shortName evidence="12">EPT</shortName>
    </alternativeName>
</protein>
<evidence type="ECO:0000259" key="13">
    <source>
        <dbReference type="Pfam" id="PF00275"/>
    </source>
</evidence>
<dbReference type="Gene3D" id="3.65.10.10">
    <property type="entry name" value="Enolpyruvate transferase domain"/>
    <property type="match status" value="2"/>
</dbReference>
<evidence type="ECO:0000313" key="14">
    <source>
        <dbReference type="EMBL" id="PIS40051.1"/>
    </source>
</evidence>
<accession>A0A2H0YNI4</accession>
<evidence type="ECO:0000256" key="5">
    <source>
        <dbReference type="ARBA" id="ARBA00022679"/>
    </source>
</evidence>
<dbReference type="NCBIfam" id="NF006873">
    <property type="entry name" value="PRK09369.1"/>
    <property type="match status" value="1"/>
</dbReference>
<comment type="similarity">
    <text evidence="10 12">Belongs to the EPSP synthase family. MurA subfamily.</text>
</comment>
<comment type="catalytic activity">
    <reaction evidence="11 12">
        <text>phosphoenolpyruvate + UDP-N-acetyl-alpha-D-glucosamine = UDP-N-acetyl-3-O-(1-carboxyvinyl)-alpha-D-glucosamine + phosphate</text>
        <dbReference type="Rhea" id="RHEA:18681"/>
        <dbReference type="ChEBI" id="CHEBI:43474"/>
        <dbReference type="ChEBI" id="CHEBI:57705"/>
        <dbReference type="ChEBI" id="CHEBI:58702"/>
        <dbReference type="ChEBI" id="CHEBI:68483"/>
        <dbReference type="EC" id="2.5.1.7"/>
    </reaction>
</comment>
<dbReference type="InterPro" id="IPR001986">
    <property type="entry name" value="Enolpyruvate_Tfrase_dom"/>
</dbReference>
<feature type="binding site" evidence="12">
    <location>
        <position position="309"/>
    </location>
    <ligand>
        <name>UDP-N-acetyl-alpha-D-glucosamine</name>
        <dbReference type="ChEBI" id="CHEBI:57705"/>
    </ligand>
</feature>
<keyword evidence="3 12" id="KW-0963">Cytoplasm</keyword>
<feature type="active site" description="Proton donor" evidence="12">
    <location>
        <position position="118"/>
    </location>
</feature>
<dbReference type="UniPathway" id="UPA00219"/>
<comment type="subcellular location">
    <subcellularLocation>
        <location evidence="1 12">Cytoplasm</location>
    </subcellularLocation>
</comment>
<evidence type="ECO:0000256" key="12">
    <source>
        <dbReference type="HAMAP-Rule" id="MF_00111"/>
    </source>
</evidence>
<dbReference type="Proteomes" id="UP000231472">
    <property type="component" value="Unassembled WGS sequence"/>
</dbReference>
<feature type="binding site" evidence="12">
    <location>
        <position position="94"/>
    </location>
    <ligand>
        <name>UDP-N-acetyl-alpha-D-glucosamine</name>
        <dbReference type="ChEBI" id="CHEBI:57705"/>
    </ligand>
</feature>
<dbReference type="InterPro" id="IPR005750">
    <property type="entry name" value="UDP_GlcNAc_COvinyl_MurA"/>
</dbReference>
<dbReference type="EC" id="2.5.1.7" evidence="12"/>